<keyword evidence="3" id="KW-1185">Reference proteome</keyword>
<protein>
    <recommendedName>
        <fullName evidence="4">Cytochrome B</fullName>
    </recommendedName>
</protein>
<proteinExistence type="predicted"/>
<feature type="transmembrane region" description="Helical" evidence="1">
    <location>
        <begin position="85"/>
        <end position="105"/>
    </location>
</feature>
<feature type="transmembrane region" description="Helical" evidence="1">
    <location>
        <begin position="12"/>
        <end position="31"/>
    </location>
</feature>
<organism evidence="2 3">
    <name type="scientific">Hufsiella arboris</name>
    <dbReference type="NCBI Taxonomy" id="2695275"/>
    <lineage>
        <taxon>Bacteria</taxon>
        <taxon>Pseudomonadati</taxon>
        <taxon>Bacteroidota</taxon>
        <taxon>Sphingobacteriia</taxon>
        <taxon>Sphingobacteriales</taxon>
        <taxon>Sphingobacteriaceae</taxon>
        <taxon>Hufsiella</taxon>
    </lineage>
</organism>
<dbReference type="EMBL" id="WVHT01000002">
    <property type="protein sequence ID" value="MXV50146.1"/>
    <property type="molecule type" value="Genomic_DNA"/>
</dbReference>
<evidence type="ECO:0008006" key="4">
    <source>
        <dbReference type="Google" id="ProtNLM"/>
    </source>
</evidence>
<evidence type="ECO:0000313" key="3">
    <source>
        <dbReference type="Proteomes" id="UP000466586"/>
    </source>
</evidence>
<dbReference type="Proteomes" id="UP000466586">
    <property type="component" value="Unassembled WGS sequence"/>
</dbReference>
<keyword evidence="1" id="KW-0472">Membrane</keyword>
<comment type="caution">
    <text evidence="2">The sequence shown here is derived from an EMBL/GenBank/DDBJ whole genome shotgun (WGS) entry which is preliminary data.</text>
</comment>
<feature type="transmembrane region" description="Helical" evidence="1">
    <location>
        <begin position="125"/>
        <end position="142"/>
    </location>
</feature>
<name>A0A7K1Y6E2_9SPHI</name>
<reference evidence="2 3" key="1">
    <citation type="submission" date="2019-11" db="EMBL/GenBank/DDBJ databases">
        <title>Pedobacter sp. HMF7647 Genome sequencing and assembly.</title>
        <authorList>
            <person name="Kang H."/>
            <person name="Kim H."/>
            <person name="Joh K."/>
        </authorList>
    </citation>
    <scope>NUCLEOTIDE SEQUENCE [LARGE SCALE GENOMIC DNA]</scope>
    <source>
        <strain evidence="2 3">HMF7647</strain>
    </source>
</reference>
<keyword evidence="1" id="KW-1133">Transmembrane helix</keyword>
<evidence type="ECO:0000313" key="2">
    <source>
        <dbReference type="EMBL" id="MXV50146.1"/>
    </source>
</evidence>
<sequence>MYQFLLAAHSLIRWFVLISIFCMLLKVYHGWIWKKTFTKFDEILSIVVLRITHIQFLLGLSLYFISPIVRYFLNNFKEAVHIRQIRFFGMEHITVMLIAISLITIGTEKSKLKKTDIEKFKTLSIWYSIALFLILTSIPWQFSPLTSRPYYRPF</sequence>
<gene>
    <name evidence="2" type="ORF">GS399_04125</name>
</gene>
<accession>A0A7K1Y6E2</accession>
<feature type="transmembrane region" description="Helical" evidence="1">
    <location>
        <begin position="43"/>
        <end position="65"/>
    </location>
</feature>
<evidence type="ECO:0000256" key="1">
    <source>
        <dbReference type="SAM" id="Phobius"/>
    </source>
</evidence>
<keyword evidence="1" id="KW-0812">Transmembrane</keyword>
<dbReference type="AlphaFoldDB" id="A0A7K1Y6E2"/>